<dbReference type="Gene3D" id="3.30.9.30">
    <property type="match status" value="1"/>
</dbReference>
<evidence type="ECO:0000259" key="7">
    <source>
        <dbReference type="Pfam" id="PF01494"/>
    </source>
</evidence>
<dbReference type="PANTHER" id="PTHR13789">
    <property type="entry name" value="MONOOXYGENASE"/>
    <property type="match status" value="1"/>
</dbReference>
<keyword evidence="2" id="KW-0285">Flavoprotein</keyword>
<name>A0ABN1X2K7_9ACTN</name>
<reference evidence="9 10" key="1">
    <citation type="journal article" date="2019" name="Int. J. Syst. Evol. Microbiol.">
        <title>The Global Catalogue of Microorganisms (GCM) 10K type strain sequencing project: providing services to taxonomists for standard genome sequencing and annotation.</title>
        <authorList>
            <consortium name="The Broad Institute Genomics Platform"/>
            <consortium name="The Broad Institute Genome Sequencing Center for Infectious Disease"/>
            <person name="Wu L."/>
            <person name="Ma J."/>
        </authorList>
    </citation>
    <scope>NUCLEOTIDE SEQUENCE [LARGE SCALE GENOMIC DNA]</scope>
    <source>
        <strain evidence="9 10">JCM 13004</strain>
    </source>
</reference>
<dbReference type="Pfam" id="PF22607">
    <property type="entry name" value="FAD_binding-like"/>
    <property type="match status" value="1"/>
</dbReference>
<evidence type="ECO:0000313" key="10">
    <source>
        <dbReference type="Proteomes" id="UP001500037"/>
    </source>
</evidence>
<evidence type="ECO:0000256" key="6">
    <source>
        <dbReference type="SAM" id="MobiDB-lite"/>
    </source>
</evidence>
<dbReference type="InterPro" id="IPR050493">
    <property type="entry name" value="FAD-dep_Monooxygenase_BioMet"/>
</dbReference>
<protein>
    <submittedName>
        <fullName evidence="9">FAD binding domain-containing protein</fullName>
    </submittedName>
</protein>
<feature type="compositionally biased region" description="Low complexity" evidence="6">
    <location>
        <begin position="406"/>
        <end position="415"/>
    </location>
</feature>
<dbReference type="SUPFAM" id="SSF54373">
    <property type="entry name" value="FAD-linked reductases, C-terminal domain"/>
    <property type="match status" value="1"/>
</dbReference>
<dbReference type="RefSeq" id="WP_344446598.1">
    <property type="nucleotide sequence ID" value="NZ_BAAALF010000264.1"/>
</dbReference>
<evidence type="ECO:0000256" key="4">
    <source>
        <dbReference type="ARBA" id="ARBA00023002"/>
    </source>
</evidence>
<comment type="cofactor">
    <cofactor evidence="1">
        <name>FAD</name>
        <dbReference type="ChEBI" id="CHEBI:57692"/>
    </cofactor>
</comment>
<organism evidence="9 10">
    <name type="scientific">Kitasatospora nipponensis</name>
    <dbReference type="NCBI Taxonomy" id="258049"/>
    <lineage>
        <taxon>Bacteria</taxon>
        <taxon>Bacillati</taxon>
        <taxon>Actinomycetota</taxon>
        <taxon>Actinomycetes</taxon>
        <taxon>Kitasatosporales</taxon>
        <taxon>Streptomycetaceae</taxon>
        <taxon>Kitasatospora</taxon>
    </lineage>
</organism>
<keyword evidence="5" id="KW-0503">Monooxygenase</keyword>
<keyword evidence="3" id="KW-0274">FAD</keyword>
<evidence type="ECO:0000256" key="5">
    <source>
        <dbReference type="ARBA" id="ARBA00023033"/>
    </source>
</evidence>
<dbReference type="Gene3D" id="3.50.50.60">
    <property type="entry name" value="FAD/NAD(P)-binding domain"/>
    <property type="match status" value="1"/>
</dbReference>
<feature type="domain" description="2,6-dihydroxypyridine 3-monooxygenase substrate binding" evidence="8">
    <location>
        <begin position="167"/>
        <end position="226"/>
    </location>
</feature>
<dbReference type="InterPro" id="IPR054707">
    <property type="entry name" value="DhpH_subs-bd"/>
</dbReference>
<dbReference type="Proteomes" id="UP001500037">
    <property type="component" value="Unassembled WGS sequence"/>
</dbReference>
<accession>A0ABN1X2K7</accession>
<sequence length="429" mass="46085">MAIVGGSIAGCAAALAAARAGADEVVVYERAAGRLQDRGVGLALHNDRYAELEADGYLDAGMPWVQLAHRPWLVRTEAERAGRAVGVLPFPFRSYNWGSLWQELRSRIPEAVEYRTGAAVTEVRPAGDGASLLLADGGEERFDLVVGADGYRSVVRAAMYPDALARYGGYLAWRGTLPVEQLPDPHEAFPEQDAATVVFPGGHMIVYRIPGPGGVGTNVNWVLYATPPPAAALRFDDPSVAPSRTATDLLISFQNTLMEEHFPDYWREMVHRTPREEMFVQPMYDMAAPHFARGRLVLLGDAASIARPHTGSGAIKALQDASVLGRALRSSDDLAVALHAYDAERAPVGRAILELGRNLGRAQVQETPAWAEMDQRAVEAWWQNAGGGTGFGGHALGSRPGDAEDTPTATPTATPSGFLREVIDGGVRE</sequence>
<dbReference type="EMBL" id="BAAALF010000264">
    <property type="protein sequence ID" value="GAA1275790.1"/>
    <property type="molecule type" value="Genomic_DNA"/>
</dbReference>
<evidence type="ECO:0000256" key="1">
    <source>
        <dbReference type="ARBA" id="ARBA00001974"/>
    </source>
</evidence>
<dbReference type="Pfam" id="PF01494">
    <property type="entry name" value="FAD_binding_3"/>
    <property type="match status" value="1"/>
</dbReference>
<gene>
    <name evidence="9" type="ORF">GCM10009665_73540</name>
</gene>
<keyword evidence="10" id="KW-1185">Reference proteome</keyword>
<dbReference type="SUPFAM" id="SSF51905">
    <property type="entry name" value="FAD/NAD(P)-binding domain"/>
    <property type="match status" value="1"/>
</dbReference>
<dbReference type="InterPro" id="IPR002938">
    <property type="entry name" value="FAD-bd"/>
</dbReference>
<dbReference type="PRINTS" id="PR00420">
    <property type="entry name" value="RNGMNOXGNASE"/>
</dbReference>
<proteinExistence type="predicted"/>
<feature type="domain" description="FAD-binding" evidence="7">
    <location>
        <begin position="277"/>
        <end position="354"/>
    </location>
</feature>
<feature type="region of interest" description="Disordered" evidence="6">
    <location>
        <begin position="389"/>
        <end position="418"/>
    </location>
</feature>
<evidence type="ECO:0000256" key="3">
    <source>
        <dbReference type="ARBA" id="ARBA00022827"/>
    </source>
</evidence>
<dbReference type="InterPro" id="IPR036188">
    <property type="entry name" value="FAD/NAD-bd_sf"/>
</dbReference>
<dbReference type="PANTHER" id="PTHR13789:SF318">
    <property type="entry name" value="GERANYLGERANYL DIPHOSPHATE REDUCTASE"/>
    <property type="match status" value="1"/>
</dbReference>
<keyword evidence="4" id="KW-0560">Oxidoreductase</keyword>
<evidence type="ECO:0000256" key="2">
    <source>
        <dbReference type="ARBA" id="ARBA00022630"/>
    </source>
</evidence>
<comment type="caution">
    <text evidence="9">The sequence shown here is derived from an EMBL/GenBank/DDBJ whole genome shotgun (WGS) entry which is preliminary data.</text>
</comment>
<evidence type="ECO:0000313" key="9">
    <source>
        <dbReference type="EMBL" id="GAA1275790.1"/>
    </source>
</evidence>
<evidence type="ECO:0000259" key="8">
    <source>
        <dbReference type="Pfam" id="PF22607"/>
    </source>
</evidence>